<name>A0A0A9HKR4_ARUDO</name>
<sequence>MDESPASDEDAGDSGKNGGGTDLNLTLGLKDLDGDNEGDTGEQQETAENPHTANRFKRKSVTTDLEMRI</sequence>
<protein>
    <submittedName>
        <fullName evidence="2">Uncharacterized protein</fullName>
    </submittedName>
</protein>
<proteinExistence type="predicted"/>
<reference evidence="2" key="2">
    <citation type="journal article" date="2015" name="Data Brief">
        <title>Shoot transcriptome of the giant reed, Arundo donax.</title>
        <authorList>
            <person name="Barrero R.A."/>
            <person name="Guerrero F.D."/>
            <person name="Moolhuijzen P."/>
            <person name="Goolsby J.A."/>
            <person name="Tidwell J."/>
            <person name="Bellgard S.E."/>
            <person name="Bellgard M.I."/>
        </authorList>
    </citation>
    <scope>NUCLEOTIDE SEQUENCE</scope>
    <source>
        <tissue evidence="2">Shoot tissue taken approximately 20 cm above the soil surface</tissue>
    </source>
</reference>
<feature type="region of interest" description="Disordered" evidence="1">
    <location>
        <begin position="1"/>
        <end position="69"/>
    </location>
</feature>
<evidence type="ECO:0000256" key="1">
    <source>
        <dbReference type="SAM" id="MobiDB-lite"/>
    </source>
</evidence>
<accession>A0A0A9HKR4</accession>
<dbReference type="EMBL" id="GBRH01160156">
    <property type="protein sequence ID" value="JAE37740.1"/>
    <property type="molecule type" value="Transcribed_RNA"/>
</dbReference>
<organism evidence="2">
    <name type="scientific">Arundo donax</name>
    <name type="common">Giant reed</name>
    <name type="synonym">Donax arundinaceus</name>
    <dbReference type="NCBI Taxonomy" id="35708"/>
    <lineage>
        <taxon>Eukaryota</taxon>
        <taxon>Viridiplantae</taxon>
        <taxon>Streptophyta</taxon>
        <taxon>Embryophyta</taxon>
        <taxon>Tracheophyta</taxon>
        <taxon>Spermatophyta</taxon>
        <taxon>Magnoliopsida</taxon>
        <taxon>Liliopsida</taxon>
        <taxon>Poales</taxon>
        <taxon>Poaceae</taxon>
        <taxon>PACMAD clade</taxon>
        <taxon>Arundinoideae</taxon>
        <taxon>Arundineae</taxon>
        <taxon>Arundo</taxon>
    </lineage>
</organism>
<reference evidence="2" key="1">
    <citation type="submission" date="2014-09" db="EMBL/GenBank/DDBJ databases">
        <authorList>
            <person name="Magalhaes I.L.F."/>
            <person name="Oliveira U."/>
            <person name="Santos F.R."/>
            <person name="Vidigal T.H.D.A."/>
            <person name="Brescovit A.D."/>
            <person name="Santos A.J."/>
        </authorList>
    </citation>
    <scope>NUCLEOTIDE SEQUENCE</scope>
    <source>
        <tissue evidence="2">Shoot tissue taken approximately 20 cm above the soil surface</tissue>
    </source>
</reference>
<dbReference type="AlphaFoldDB" id="A0A0A9HKR4"/>
<feature type="compositionally biased region" description="Polar residues" evidence="1">
    <location>
        <begin position="43"/>
        <end position="52"/>
    </location>
</feature>
<feature type="compositionally biased region" description="Acidic residues" evidence="1">
    <location>
        <begin position="1"/>
        <end position="12"/>
    </location>
</feature>
<evidence type="ECO:0000313" key="2">
    <source>
        <dbReference type="EMBL" id="JAE37740.1"/>
    </source>
</evidence>